<evidence type="ECO:0000256" key="4">
    <source>
        <dbReference type="HAMAP-Rule" id="MF_00995"/>
    </source>
</evidence>
<dbReference type="GO" id="GO:0016836">
    <property type="term" value="F:hydro-lyase activity"/>
    <property type="evidence" value="ECO:0007669"/>
    <property type="project" value="UniProtKB-UniRule"/>
</dbReference>
<comment type="function">
    <text evidence="4">Catalyzes the dehydration of chorismate into 3-[(1-carboxyvinyl)oxy]benzoate, a step in the biosynthesis of menaquinone (MK, vitamin K2).</text>
</comment>
<dbReference type="CDD" id="cd13634">
    <property type="entry name" value="PBP2_Sco4506"/>
    <property type="match status" value="1"/>
</dbReference>
<keyword evidence="2 4" id="KW-0474">Menaquinone biosynthesis</keyword>
<dbReference type="HAMAP" id="MF_00995">
    <property type="entry name" value="MqnA"/>
    <property type="match status" value="1"/>
</dbReference>
<gene>
    <name evidence="4" type="primary">mqnA</name>
    <name evidence="5" type="ORF">A8990_10168</name>
</gene>
<evidence type="ECO:0000256" key="2">
    <source>
        <dbReference type="ARBA" id="ARBA00022428"/>
    </source>
</evidence>
<keyword evidence="6" id="KW-1185">Reference proteome</keyword>
<dbReference type="Proteomes" id="UP000256304">
    <property type="component" value="Unassembled WGS sequence"/>
</dbReference>
<keyword evidence="3 4" id="KW-0456">Lyase</keyword>
<protein>
    <recommendedName>
        <fullName evidence="4">Chorismate dehydratase</fullName>
        <ecNumber evidence="4">4.2.1.151</ecNumber>
    </recommendedName>
    <alternativeName>
        <fullName evidence="4">Menaquinone biosynthetic enzyme MqnA</fullName>
    </alternativeName>
</protein>
<organism evidence="5 6">
    <name type="scientific">Paenibacillus taihuensis</name>
    <dbReference type="NCBI Taxonomy" id="1156355"/>
    <lineage>
        <taxon>Bacteria</taxon>
        <taxon>Bacillati</taxon>
        <taxon>Bacillota</taxon>
        <taxon>Bacilli</taxon>
        <taxon>Bacillales</taxon>
        <taxon>Paenibacillaceae</taxon>
        <taxon>Paenibacillus</taxon>
    </lineage>
</organism>
<proteinExistence type="inferred from homology"/>
<dbReference type="InterPro" id="IPR003773">
    <property type="entry name" value="Menaquinone_biosynth"/>
</dbReference>
<dbReference type="PANTHER" id="PTHR37690:SF1">
    <property type="entry name" value="CHORISMATE DEHYDRATASE"/>
    <property type="match status" value="1"/>
</dbReference>
<dbReference type="GO" id="GO:0009234">
    <property type="term" value="P:menaquinone biosynthetic process"/>
    <property type="evidence" value="ECO:0007669"/>
    <property type="project" value="UniProtKB-UniRule"/>
</dbReference>
<comment type="similarity">
    <text evidence="4">Belongs to the MqnA/MqnD family. MqnA subfamily.</text>
</comment>
<comment type="pathway">
    <text evidence="1 4">Quinol/quinone metabolism; menaquinone biosynthesis.</text>
</comment>
<accession>A0A3D9SF67</accession>
<evidence type="ECO:0000256" key="1">
    <source>
        <dbReference type="ARBA" id="ARBA00004863"/>
    </source>
</evidence>
<reference evidence="5 6" key="1">
    <citation type="submission" date="2018-08" db="EMBL/GenBank/DDBJ databases">
        <title>Genomic Encyclopedia of Type Strains, Phase III (KMG-III): the genomes of soil and plant-associated and newly described type strains.</title>
        <authorList>
            <person name="Whitman W."/>
        </authorList>
    </citation>
    <scope>NUCLEOTIDE SEQUENCE [LARGE SCALE GENOMIC DNA]</scope>
    <source>
        <strain evidence="5 6">CGMCC 1.10966</strain>
    </source>
</reference>
<dbReference type="RefSeq" id="WP_116187024.1">
    <property type="nucleotide sequence ID" value="NZ_QTTN01000001.1"/>
</dbReference>
<dbReference type="UniPathway" id="UPA00079"/>
<dbReference type="EC" id="4.2.1.151" evidence="4"/>
<dbReference type="AlphaFoldDB" id="A0A3D9SF67"/>
<evidence type="ECO:0000313" key="5">
    <source>
        <dbReference type="EMBL" id="REE94277.1"/>
    </source>
</evidence>
<dbReference type="InterPro" id="IPR030868">
    <property type="entry name" value="MqnA"/>
</dbReference>
<comment type="caution">
    <text evidence="5">The sequence shown here is derived from an EMBL/GenBank/DDBJ whole genome shotgun (WGS) entry which is preliminary data.</text>
</comment>
<dbReference type="EMBL" id="QTTN01000001">
    <property type="protein sequence ID" value="REE94277.1"/>
    <property type="molecule type" value="Genomic_DNA"/>
</dbReference>
<dbReference type="PANTHER" id="PTHR37690">
    <property type="entry name" value="CHORISMATE DEHYDRATASE"/>
    <property type="match status" value="1"/>
</dbReference>
<sequence>MAFNRPITVGRIDYANVWPIFHYAEEQLPSDQFKIEKRVPSALNRALRQGEIDITSMSSFAYAENAENYLLLPDLSVSAKGRVNSILLFLKKPLEEVLKGRIALTTTSATSVNLLKILMKLYYNAEPSYITMEPKLDEMLEEADAALLIGDTAITASWENAERGLQVIDLGELWRNWTGYGMTFALVAVRREIAETYPEMVAEVHRALTASKEKSLRELTPLVEKACMLLGGGPAYWSRYFKELHYDFGANEQAGLTLYFDYAHQLGLLPNEVQMKFFEDQNVLKVNK</sequence>
<evidence type="ECO:0000256" key="3">
    <source>
        <dbReference type="ARBA" id="ARBA00023239"/>
    </source>
</evidence>
<dbReference type="Gene3D" id="3.40.190.10">
    <property type="entry name" value="Periplasmic binding protein-like II"/>
    <property type="match status" value="2"/>
</dbReference>
<comment type="catalytic activity">
    <reaction evidence="4">
        <text>chorismate = 3-[(1-carboxyvinyl)-oxy]benzoate + H2O</text>
        <dbReference type="Rhea" id="RHEA:40051"/>
        <dbReference type="ChEBI" id="CHEBI:15377"/>
        <dbReference type="ChEBI" id="CHEBI:29748"/>
        <dbReference type="ChEBI" id="CHEBI:76981"/>
        <dbReference type="EC" id="4.2.1.151"/>
    </reaction>
</comment>
<name>A0A3D9SF67_9BACL</name>
<dbReference type="OrthoDB" id="9810112at2"/>
<dbReference type="Pfam" id="PF02621">
    <property type="entry name" value="VitK2_biosynth"/>
    <property type="match status" value="1"/>
</dbReference>
<evidence type="ECO:0000313" key="6">
    <source>
        <dbReference type="Proteomes" id="UP000256304"/>
    </source>
</evidence>
<dbReference type="SUPFAM" id="SSF53850">
    <property type="entry name" value="Periplasmic binding protein-like II"/>
    <property type="match status" value="1"/>
</dbReference>